<keyword evidence="3" id="KW-1185">Reference proteome</keyword>
<dbReference type="Pfam" id="PF11377">
    <property type="entry name" value="DUF3180"/>
    <property type="match status" value="1"/>
</dbReference>
<dbReference type="InterPro" id="IPR021517">
    <property type="entry name" value="DUF3180"/>
</dbReference>
<gene>
    <name evidence="2" type="ORF">GCM10023226_22370</name>
</gene>
<feature type="transmembrane region" description="Helical" evidence="1">
    <location>
        <begin position="21"/>
        <end position="37"/>
    </location>
</feature>
<feature type="transmembrane region" description="Helical" evidence="1">
    <location>
        <begin position="130"/>
        <end position="149"/>
    </location>
</feature>
<keyword evidence="1" id="KW-0812">Transmembrane</keyword>
<evidence type="ECO:0000313" key="2">
    <source>
        <dbReference type="EMBL" id="GAA4684500.1"/>
    </source>
</evidence>
<comment type="caution">
    <text evidence="2">The sequence shown here is derived from an EMBL/GenBank/DDBJ whole genome shotgun (WGS) entry which is preliminary data.</text>
</comment>
<keyword evidence="1" id="KW-1133">Transmembrane helix</keyword>
<evidence type="ECO:0000313" key="3">
    <source>
        <dbReference type="Proteomes" id="UP001500621"/>
    </source>
</evidence>
<feature type="transmembrane region" description="Helical" evidence="1">
    <location>
        <begin position="57"/>
        <end position="77"/>
    </location>
</feature>
<evidence type="ECO:0008006" key="4">
    <source>
        <dbReference type="Google" id="ProtNLM"/>
    </source>
</evidence>
<evidence type="ECO:0000256" key="1">
    <source>
        <dbReference type="SAM" id="Phobius"/>
    </source>
</evidence>
<sequence>MSAERSSEPEPTGNLRPTPPGSIAAWALVGLVGGWLLHRGSDRFGMTPPIVSWLQPLALFLVALVLGGAAWATWRAVHVRRERLPSHQALNRLALARACLYVGALAAGGYLGYAVSWLGVDAQLAEQRLVRSFVAAGCGVLVVVAGHLLERACRVPKRPGDDTPGAAPA</sequence>
<dbReference type="RefSeq" id="WP_345265754.1">
    <property type="nucleotide sequence ID" value="NZ_BAABIM010000002.1"/>
</dbReference>
<feature type="transmembrane region" description="Helical" evidence="1">
    <location>
        <begin position="98"/>
        <end position="118"/>
    </location>
</feature>
<dbReference type="Proteomes" id="UP001500621">
    <property type="component" value="Unassembled WGS sequence"/>
</dbReference>
<proteinExistence type="predicted"/>
<protein>
    <recommendedName>
        <fullName evidence="4">DUF3180 domain-containing protein</fullName>
    </recommendedName>
</protein>
<dbReference type="EMBL" id="BAABIM010000002">
    <property type="protein sequence ID" value="GAA4684500.1"/>
    <property type="molecule type" value="Genomic_DNA"/>
</dbReference>
<reference evidence="3" key="1">
    <citation type="journal article" date="2019" name="Int. J. Syst. Evol. Microbiol.">
        <title>The Global Catalogue of Microorganisms (GCM) 10K type strain sequencing project: providing services to taxonomists for standard genome sequencing and annotation.</title>
        <authorList>
            <consortium name="The Broad Institute Genomics Platform"/>
            <consortium name="The Broad Institute Genome Sequencing Center for Infectious Disease"/>
            <person name="Wu L."/>
            <person name="Ma J."/>
        </authorList>
    </citation>
    <scope>NUCLEOTIDE SEQUENCE [LARGE SCALE GENOMIC DNA]</scope>
    <source>
        <strain evidence="3">JCM 18127</strain>
    </source>
</reference>
<name>A0ABP8W8Q6_9ACTN</name>
<organism evidence="2 3">
    <name type="scientific">Nocardioides nanhaiensis</name>
    <dbReference type="NCBI Taxonomy" id="1476871"/>
    <lineage>
        <taxon>Bacteria</taxon>
        <taxon>Bacillati</taxon>
        <taxon>Actinomycetota</taxon>
        <taxon>Actinomycetes</taxon>
        <taxon>Propionibacteriales</taxon>
        <taxon>Nocardioidaceae</taxon>
        <taxon>Nocardioides</taxon>
    </lineage>
</organism>
<keyword evidence="1" id="KW-0472">Membrane</keyword>
<accession>A0ABP8W8Q6</accession>